<dbReference type="WBParaSite" id="jg16923">
    <property type="protein sequence ID" value="jg16923"/>
    <property type="gene ID" value="jg16923"/>
</dbReference>
<name>A0A915D9S9_9BILA</name>
<dbReference type="Proteomes" id="UP000887574">
    <property type="component" value="Unplaced"/>
</dbReference>
<dbReference type="GO" id="GO:0071949">
    <property type="term" value="F:FAD binding"/>
    <property type="evidence" value="ECO:0007669"/>
    <property type="project" value="InterPro"/>
</dbReference>
<feature type="domain" description="FAD-binding" evidence="1">
    <location>
        <begin position="23"/>
        <end position="57"/>
    </location>
</feature>
<evidence type="ECO:0000313" key="3">
    <source>
        <dbReference type="WBParaSite" id="jg16923"/>
    </source>
</evidence>
<dbReference type="InterPro" id="IPR036188">
    <property type="entry name" value="FAD/NAD-bd_sf"/>
</dbReference>
<dbReference type="Gene3D" id="3.50.50.60">
    <property type="entry name" value="FAD/NAD(P)-binding domain"/>
    <property type="match status" value="1"/>
</dbReference>
<evidence type="ECO:0000313" key="2">
    <source>
        <dbReference type="Proteomes" id="UP000887574"/>
    </source>
</evidence>
<dbReference type="InterPro" id="IPR002938">
    <property type="entry name" value="FAD-bd"/>
</dbReference>
<organism evidence="2 3">
    <name type="scientific">Ditylenchus dipsaci</name>
    <dbReference type="NCBI Taxonomy" id="166011"/>
    <lineage>
        <taxon>Eukaryota</taxon>
        <taxon>Metazoa</taxon>
        <taxon>Ecdysozoa</taxon>
        <taxon>Nematoda</taxon>
        <taxon>Chromadorea</taxon>
        <taxon>Rhabditida</taxon>
        <taxon>Tylenchina</taxon>
        <taxon>Tylenchomorpha</taxon>
        <taxon>Sphaerularioidea</taxon>
        <taxon>Anguinidae</taxon>
        <taxon>Anguininae</taxon>
        <taxon>Ditylenchus</taxon>
    </lineage>
</organism>
<dbReference type="Pfam" id="PF01494">
    <property type="entry name" value="FAD_binding_3"/>
    <property type="match status" value="1"/>
</dbReference>
<dbReference type="SUPFAM" id="SSF51971">
    <property type="entry name" value="Nucleotide-binding domain"/>
    <property type="match status" value="1"/>
</dbReference>
<dbReference type="AlphaFoldDB" id="A0A915D9S9"/>
<accession>A0A915D9S9</accession>
<sequence>MLECMYSEHIANKPIVEKALKKAVIIGGGPNGLYSALKLFLSGINVTLVEKRREYIRNQIVTLGTTWMFQLRIFLGTAFDECFDKTNSWQIKHDNGENGEINIKIFENALKRRLQSLAEYVVAKKAKKSPH</sequence>
<keyword evidence="2" id="KW-1185">Reference proteome</keyword>
<reference evidence="3" key="1">
    <citation type="submission" date="2022-11" db="UniProtKB">
        <authorList>
            <consortium name="WormBaseParasite"/>
        </authorList>
    </citation>
    <scope>IDENTIFICATION</scope>
</reference>
<proteinExistence type="predicted"/>
<protein>
    <submittedName>
        <fullName evidence="3">FAD-binding domain-containing protein</fullName>
    </submittedName>
</protein>
<evidence type="ECO:0000259" key="1">
    <source>
        <dbReference type="Pfam" id="PF01494"/>
    </source>
</evidence>